<evidence type="ECO:0000259" key="12">
    <source>
        <dbReference type="PROSITE" id="PS51192"/>
    </source>
</evidence>
<evidence type="ECO:0000256" key="6">
    <source>
        <dbReference type="ARBA" id="ARBA00022747"/>
    </source>
</evidence>
<dbReference type="SUPFAM" id="SSF52540">
    <property type="entry name" value="P-loop containing nucleoside triphosphate hydrolases"/>
    <property type="match status" value="2"/>
</dbReference>
<dbReference type="Gene3D" id="3.40.50.300">
    <property type="entry name" value="P-loop containing nucleotide triphosphate hydrolases"/>
    <property type="match status" value="2"/>
</dbReference>
<dbReference type="RefSeq" id="WP_013843536.1">
    <property type="nucleotide sequence ID" value="NC_015589.1"/>
</dbReference>
<dbReference type="GO" id="GO:0009035">
    <property type="term" value="F:type I site-specific deoxyribonuclease activity"/>
    <property type="evidence" value="ECO:0007669"/>
    <property type="project" value="UniProtKB-EC"/>
</dbReference>
<comment type="similarity">
    <text evidence="2 11">Belongs to the HsdR family.</text>
</comment>
<dbReference type="Pfam" id="PF04313">
    <property type="entry name" value="HSDR_N"/>
    <property type="match status" value="1"/>
</dbReference>
<dbReference type="NCBIfam" id="TIGR00348">
    <property type="entry name" value="hsdR"/>
    <property type="match status" value="1"/>
</dbReference>
<dbReference type="PROSITE" id="PS51192">
    <property type="entry name" value="HELICASE_ATP_BIND_1"/>
    <property type="match status" value="1"/>
</dbReference>
<dbReference type="GO" id="GO:0005524">
    <property type="term" value="F:ATP binding"/>
    <property type="evidence" value="ECO:0007669"/>
    <property type="project" value="UniProtKB-KW"/>
</dbReference>
<keyword evidence="4" id="KW-0540">Nuclease</keyword>
<keyword evidence="7" id="KW-0255">Endonuclease</keyword>
<comment type="function">
    <text evidence="11">Subunit R is required for both nuclease and ATPase activities, but not for modification.</text>
</comment>
<proteinExistence type="inferred from homology"/>
<evidence type="ECO:0000256" key="8">
    <source>
        <dbReference type="ARBA" id="ARBA00022801"/>
    </source>
</evidence>
<evidence type="ECO:0000256" key="10">
    <source>
        <dbReference type="ARBA" id="ARBA00023125"/>
    </source>
</evidence>
<dbReference type="InterPro" id="IPR040980">
    <property type="entry name" value="SWI2_SNF2"/>
</dbReference>
<reference evidence="13 14" key="2">
    <citation type="journal article" date="2012" name="Stand. Genomic Sci.">
        <title>Complete genome sequence of the sulfate-reducing firmicute Desulfotomaculum ruminis type strain (DL(T)).</title>
        <authorList>
            <person name="Spring S."/>
            <person name="Visser M."/>
            <person name="Lu M."/>
            <person name="Copeland A."/>
            <person name="Lapidus A."/>
            <person name="Lucas S."/>
            <person name="Cheng J.F."/>
            <person name="Han C."/>
            <person name="Tapia R."/>
            <person name="Goodwin L.A."/>
            <person name="Pitluck S."/>
            <person name="Ivanova N."/>
            <person name="Land M."/>
            <person name="Hauser L."/>
            <person name="Larimer F."/>
            <person name="Rohde M."/>
            <person name="Goker M."/>
            <person name="Detter J.C."/>
            <person name="Kyrpides N.C."/>
            <person name="Woyke T."/>
            <person name="Schaap P.J."/>
            <person name="Plugge C.M."/>
            <person name="Muyzer G."/>
            <person name="Kuever J."/>
            <person name="Pereira I.A."/>
            <person name="Parshina S.N."/>
            <person name="Bernier-Latmani R."/>
            <person name="Stams A.J."/>
            <person name="Klenk H.P."/>
        </authorList>
    </citation>
    <scope>NUCLEOTIDE SEQUENCE [LARGE SCALE GENOMIC DNA]</scope>
    <source>
        <strain evidence="14">ATCC 23193 / DSM 2154 / NCIB 8452 / DL</strain>
    </source>
</reference>
<organism evidence="13 14">
    <name type="scientific">Desulforamulus ruminis (strain ATCC 23193 / DSM 2154 / NCIMB 8452 / DL)</name>
    <name type="common">Desulfotomaculum ruminis</name>
    <dbReference type="NCBI Taxonomy" id="696281"/>
    <lineage>
        <taxon>Bacteria</taxon>
        <taxon>Bacillati</taxon>
        <taxon>Bacillota</taxon>
        <taxon>Clostridia</taxon>
        <taxon>Eubacteriales</taxon>
        <taxon>Peptococcaceae</taxon>
        <taxon>Desulforamulus</taxon>
    </lineage>
</organism>
<keyword evidence="10 11" id="KW-0238">DNA-binding</keyword>
<keyword evidence="6 11" id="KW-0680">Restriction system</keyword>
<evidence type="ECO:0000313" key="14">
    <source>
        <dbReference type="Proteomes" id="UP000009234"/>
    </source>
</evidence>
<evidence type="ECO:0000256" key="1">
    <source>
        <dbReference type="ARBA" id="ARBA00000851"/>
    </source>
</evidence>
<dbReference type="CDD" id="cd18800">
    <property type="entry name" value="SF2_C_EcoR124I-like"/>
    <property type="match status" value="1"/>
</dbReference>
<accession>F6DN99</accession>
<dbReference type="Proteomes" id="UP000009234">
    <property type="component" value="Chromosome"/>
</dbReference>
<dbReference type="EMBL" id="CP002780">
    <property type="protein sequence ID" value="AEG61790.1"/>
    <property type="molecule type" value="Genomic_DNA"/>
</dbReference>
<dbReference type="PANTHER" id="PTHR30195">
    <property type="entry name" value="TYPE I SITE-SPECIFIC DEOXYRIBONUCLEASE PROTEIN SUBUNIT M AND R"/>
    <property type="match status" value="1"/>
</dbReference>
<dbReference type="Pfam" id="PF18766">
    <property type="entry name" value="SWI2_SNF2"/>
    <property type="match status" value="1"/>
</dbReference>
<gene>
    <name evidence="13" type="ordered locus">Desru_3588</name>
</gene>
<dbReference type="KEGG" id="dru:Desru_3588"/>
<dbReference type="eggNOG" id="COG0610">
    <property type="taxonomic scope" value="Bacteria"/>
</dbReference>
<keyword evidence="9 11" id="KW-0067">ATP-binding</keyword>
<dbReference type="Pfam" id="PF11867">
    <property type="entry name" value="T1RH-like_C"/>
    <property type="match status" value="1"/>
</dbReference>
<dbReference type="STRING" id="696281.Desru_3588"/>
<dbReference type="InterPro" id="IPR027417">
    <property type="entry name" value="P-loop_NTPase"/>
</dbReference>
<dbReference type="Gene3D" id="3.90.1570.50">
    <property type="match status" value="1"/>
</dbReference>
<name>F6DN99_DESRL</name>
<dbReference type="InterPro" id="IPR014001">
    <property type="entry name" value="Helicase_ATP-bd"/>
</dbReference>
<evidence type="ECO:0000256" key="7">
    <source>
        <dbReference type="ARBA" id="ARBA00022759"/>
    </source>
</evidence>
<evidence type="ECO:0000256" key="4">
    <source>
        <dbReference type="ARBA" id="ARBA00022722"/>
    </source>
</evidence>
<dbReference type="REBASE" id="36382">
    <property type="entry name" value="Dru2154ORF3582P"/>
</dbReference>
<dbReference type="CDD" id="cd22332">
    <property type="entry name" value="HsdR_N"/>
    <property type="match status" value="1"/>
</dbReference>
<dbReference type="EC" id="3.1.21.3" evidence="11"/>
<evidence type="ECO:0000256" key="11">
    <source>
        <dbReference type="RuleBase" id="RU364115"/>
    </source>
</evidence>
<dbReference type="InterPro" id="IPR004473">
    <property type="entry name" value="Restrct_endonuc_typeI_HsdR"/>
</dbReference>
<dbReference type="AlphaFoldDB" id="F6DN99"/>
<feature type="domain" description="Helicase ATP-binding" evidence="12">
    <location>
        <begin position="269"/>
        <end position="445"/>
    </location>
</feature>
<comment type="catalytic activity">
    <reaction evidence="1 11">
        <text>Endonucleolytic cleavage of DNA to give random double-stranded fragments with terminal 5'-phosphates, ATP is simultaneously hydrolyzed.</text>
        <dbReference type="EC" id="3.1.21.3"/>
    </reaction>
</comment>
<evidence type="ECO:0000313" key="13">
    <source>
        <dbReference type="EMBL" id="AEG61790.1"/>
    </source>
</evidence>
<keyword evidence="8 11" id="KW-0378">Hydrolase</keyword>
<dbReference type="InterPro" id="IPR021810">
    <property type="entry name" value="T1RH-like_C"/>
</dbReference>
<dbReference type="OrthoDB" id="9758243at2"/>
<evidence type="ECO:0000256" key="9">
    <source>
        <dbReference type="ARBA" id="ARBA00022840"/>
    </source>
</evidence>
<dbReference type="PANTHER" id="PTHR30195:SF15">
    <property type="entry name" value="TYPE I RESTRICTION ENZYME HINDI ENDONUCLEASE SUBUNIT"/>
    <property type="match status" value="1"/>
</dbReference>
<dbReference type="Pfam" id="PF22679">
    <property type="entry name" value="T1R_D3-like"/>
    <property type="match status" value="1"/>
</dbReference>
<dbReference type="CDD" id="cd18030">
    <property type="entry name" value="DEXHc_RE_I_HsdR"/>
    <property type="match status" value="1"/>
</dbReference>
<sequence>MPYTEANYENAVLEVFRDTLGYGYSYGPDVVRDYSDPLYTDELLPALRRVNSKLPEVALSEAVYKLRNFEGGTVLQKNVQFMDYLQNGVSVNYYDKGEQRSALVQLVDFDNIKQNTFTVANQWTITENSEKRPDVIVFLNGLPVVVFELKSPSREETDASEAYRQLRNYMKEIPSLFIYNAFLVMSDLATSKAGTITADEDRFMEWKTKDGSYENTQYAQFDTFIEGMFEKGRLLDIIKNFICFSGDAKILGAYHQYFAVRKAITSTAKATETDGRGGVFWHTQGSGKSLSMVFYAHLLQEILNSPTIVVLTDRNDLDDQLFGQFAKCADFLRQTPQQAESRIHLKELLAGRQANGIIFTTMQKFEESSEALSDRRNIIVMADEAHRGQYGLEEKVDAKTGRVILGTARIIRDSLPNATYIGFTGTPISSKDRSTIEVFGNYIDIYDMTQAVEDGATRPVYYESRVIHLKLDEDVLQLIDAEYDIMGENAEPYAIEKSKKELGQMESILGADQTITALCEDIVKHYEENRQYELTGKAMIVAYSRPIAMKIYHKILQMRPDWTEKLGVVMTSGNNDPEEWREIIGNKRHKDEMAKKFKDNNSPLKIAIVVDMWLTGFDVPSLATMYVYKPMAGHNLMQAIARVNRVYKNKEGGLVVDYVGIASALKQAMNDYTNRDKQNYGEQDIAKTALPKFIEKLEVCRDLFHGFDYAGFMDAKATDLARAKAISGGVNFLSGIDKEKQRESFVKEAMLLRQALSLCRSLLKPEQRFEAAYFEAVRTLLTRITGEGKPLSLKEINARVNELLKASIQSEGVINLFSDIDTGFSLFDPKFLEEIAKMKERNLAVEILKKLLAEQVSLYRRTNLVKSEKFSEMLSRAMKAYLNGMLSNEEVIAELMKMAKDMANAQAEGDALGLNDEELAFYDALTRPEAVKDFYQNEELVAMTHELTDMLRKNRTIDWQKKESARAGMRRMVKKLLKKYKYPPDGMEDAIATVIGQCEMWADN</sequence>
<evidence type="ECO:0000256" key="2">
    <source>
        <dbReference type="ARBA" id="ARBA00008598"/>
    </source>
</evidence>
<dbReference type="InterPro" id="IPR055180">
    <property type="entry name" value="HsdR_RecA-like_helicase_dom_2"/>
</dbReference>
<dbReference type="HOGENOM" id="CLU_005762_1_0_9"/>
<keyword evidence="14" id="KW-1185">Reference proteome</keyword>
<comment type="subunit">
    <text evidence="3 11">The type I restriction/modification system is composed of three polypeptides R, M and S.</text>
</comment>
<evidence type="ECO:0000256" key="3">
    <source>
        <dbReference type="ARBA" id="ARBA00011296"/>
    </source>
</evidence>
<dbReference type="InterPro" id="IPR051268">
    <property type="entry name" value="Type-I_R_enzyme_R_subunit"/>
</dbReference>
<dbReference type="GO" id="GO:0003677">
    <property type="term" value="F:DNA binding"/>
    <property type="evidence" value="ECO:0007669"/>
    <property type="project" value="UniProtKB-KW"/>
</dbReference>
<keyword evidence="5 11" id="KW-0547">Nucleotide-binding</keyword>
<evidence type="ECO:0000256" key="5">
    <source>
        <dbReference type="ARBA" id="ARBA00022741"/>
    </source>
</evidence>
<dbReference type="SMART" id="SM00487">
    <property type="entry name" value="DEXDc"/>
    <property type="match status" value="1"/>
</dbReference>
<protein>
    <recommendedName>
        <fullName evidence="11">Type I restriction enzyme endonuclease subunit</fullName>
        <shortName evidence="11">R protein</shortName>
        <ecNumber evidence="11">3.1.21.3</ecNumber>
    </recommendedName>
    <alternativeName>
        <fullName evidence="11">Type-1 restriction enzyme R protein</fullName>
    </alternativeName>
</protein>
<reference evidence="14" key="1">
    <citation type="submission" date="2011-05" db="EMBL/GenBank/DDBJ databases">
        <title>Complete sequence of Desulfotomaculum ruminis DSM 2154.</title>
        <authorList>
            <person name="Lucas S."/>
            <person name="Copeland A."/>
            <person name="Lapidus A."/>
            <person name="Cheng J.-F."/>
            <person name="Goodwin L."/>
            <person name="Pitluck S."/>
            <person name="Lu M."/>
            <person name="Detter J.C."/>
            <person name="Han C."/>
            <person name="Tapia R."/>
            <person name="Land M."/>
            <person name="Hauser L."/>
            <person name="Kyrpides N."/>
            <person name="Ivanova N."/>
            <person name="Mikhailova N."/>
            <person name="Pagani I."/>
            <person name="Stams A.J.M."/>
            <person name="Plugge C.M."/>
            <person name="Muyzer G."/>
            <person name="Kuever J."/>
            <person name="Parshina S.N."/>
            <person name="Ivanova A.E."/>
            <person name="Nazina T.N."/>
            <person name="Brambilla E."/>
            <person name="Spring S."/>
            <person name="Klenk H.-P."/>
            <person name="Woyke T."/>
        </authorList>
    </citation>
    <scope>NUCLEOTIDE SEQUENCE [LARGE SCALE GENOMIC DNA]</scope>
    <source>
        <strain evidence="14">ATCC 23193 / DSM 2154 / NCIB 8452 / DL</strain>
    </source>
</reference>
<dbReference type="InterPro" id="IPR007409">
    <property type="entry name" value="Restrct_endonuc_type1_HsdR_N"/>
</dbReference>
<dbReference type="GO" id="GO:0009307">
    <property type="term" value="P:DNA restriction-modification system"/>
    <property type="evidence" value="ECO:0007669"/>
    <property type="project" value="UniProtKB-KW"/>
</dbReference>